<dbReference type="InterPro" id="IPR003594">
    <property type="entry name" value="HATPase_dom"/>
</dbReference>
<evidence type="ECO:0000259" key="8">
    <source>
        <dbReference type="PROSITE" id="PS50109"/>
    </source>
</evidence>
<feature type="region of interest" description="Disordered" evidence="7">
    <location>
        <begin position="1"/>
        <end position="65"/>
    </location>
</feature>
<feature type="region of interest" description="Disordered" evidence="7">
    <location>
        <begin position="686"/>
        <end position="743"/>
    </location>
</feature>
<dbReference type="SUPFAM" id="SSF52172">
    <property type="entry name" value="CheY-like"/>
    <property type="match status" value="1"/>
</dbReference>
<dbReference type="SMART" id="SM00388">
    <property type="entry name" value="HisKA"/>
    <property type="match status" value="1"/>
</dbReference>
<feature type="domain" description="Histidine kinase" evidence="8">
    <location>
        <begin position="380"/>
        <end position="647"/>
    </location>
</feature>
<dbReference type="CDD" id="cd00082">
    <property type="entry name" value="HisKA"/>
    <property type="match status" value="1"/>
</dbReference>
<dbReference type="PROSITE" id="PS50112">
    <property type="entry name" value="PAS"/>
    <property type="match status" value="1"/>
</dbReference>
<dbReference type="RefSeq" id="XP_044651223.1">
    <property type="nucleotide sequence ID" value="XM_044795288.1"/>
</dbReference>
<dbReference type="PROSITE" id="PS50109">
    <property type="entry name" value="HIS_KIN"/>
    <property type="match status" value="1"/>
</dbReference>
<evidence type="ECO:0000256" key="3">
    <source>
        <dbReference type="ARBA" id="ARBA00022553"/>
    </source>
</evidence>
<evidence type="ECO:0000259" key="9">
    <source>
        <dbReference type="PROSITE" id="PS50110"/>
    </source>
</evidence>
<protein>
    <recommendedName>
        <fullName evidence="2">histidine kinase</fullName>
        <ecNumber evidence="2">2.7.13.3</ecNumber>
    </recommendedName>
</protein>
<dbReference type="PROSITE" id="PS50110">
    <property type="entry name" value="RESPONSE_REGULATORY"/>
    <property type="match status" value="1"/>
</dbReference>
<feature type="domain" description="PAS" evidence="10">
    <location>
        <begin position="232"/>
        <end position="303"/>
    </location>
</feature>
<dbReference type="PANTHER" id="PTHR43047">
    <property type="entry name" value="TWO-COMPONENT HISTIDINE PROTEIN KINASE"/>
    <property type="match status" value="1"/>
</dbReference>
<reference evidence="11 12" key="1">
    <citation type="submission" date="2021-01" db="EMBL/GenBank/DDBJ databases">
        <title>Cercospora kikuchii MAFF 305040 whole genome shotgun sequence.</title>
        <authorList>
            <person name="Kashiwa T."/>
            <person name="Suzuki T."/>
        </authorList>
    </citation>
    <scope>NUCLEOTIDE SEQUENCE [LARGE SCALE GENOMIC DNA]</scope>
    <source>
        <strain evidence="11 12">MAFF 305040</strain>
    </source>
</reference>
<dbReference type="SMART" id="SM00448">
    <property type="entry name" value="REC"/>
    <property type="match status" value="1"/>
</dbReference>
<dbReference type="EMBL" id="BOLY01000001">
    <property type="protein sequence ID" value="GIZ36736.1"/>
    <property type="molecule type" value="Genomic_DNA"/>
</dbReference>
<dbReference type="Gene3D" id="3.30.565.10">
    <property type="entry name" value="Histidine kinase-like ATPase, C-terminal domain"/>
    <property type="match status" value="1"/>
</dbReference>
<evidence type="ECO:0000259" key="10">
    <source>
        <dbReference type="PROSITE" id="PS50112"/>
    </source>
</evidence>
<feature type="domain" description="Response regulatory" evidence="9">
    <location>
        <begin position="773"/>
        <end position="901"/>
    </location>
</feature>
<evidence type="ECO:0000256" key="7">
    <source>
        <dbReference type="SAM" id="MobiDB-lite"/>
    </source>
</evidence>
<sequence length="911" mass="101407">MRDHHSDRIAKELDSRPAEADFQSATAPYKPCAISRHEAMKHSSQSGDDERPEQDENPLPGSAETWQKCPFRQYQGWPRELRSHAVTITTLPYAAAVFWGGQLTLFHNKQWEDAGGVDMQGQPCSERLSAETREVIEAVKSRGVPKEIQGHGLLREAGNAMRLQSTAIASPLLPYGQRKLDPEGVLIQLLPRPMLYRSLEMGGGERGTVIDRSGANNPNEEVQQVENAPLDEHPFFRRFAEMLPSGLAILDHNARAVFVNQHFYDLTTMLDSEDKSFTGWPQSIHPEDYDRVMDAYQTAFSSQQQLRTEFRARGEPHPWRLLLLTPLDDENLQHVSLQEKGGFICSIVDISSEKSAELNERKAAQQARERKEQQERFIDMISHEIRNPLSAVLHCAEDIGDSVRDKTGDQIDTKAIEEAVETISLCVSHQKNIVDDVLSFSKLDASLLSLRPKPSNPGHQLAQTLKMFQHEFRKQQMQLGYRVDASYREAGVRTVLADMPRIGQVLINLITNAVKFTTRAQGAKKVVCSVGASLERPKSYPPNVVFFQSENLAYRMDSTNSTEWGNGDPVYIMVAVQDSGIGISAEGQQKLFERFRQATPKTEEVYGGSGLGLNISRKICHLHGGEIGVNSKEGEGSTFGFFFKVKRCDLDADFLEGLQRENEIRDEIKSLGIASPSELDGFEPFDWTPSARNQTSEGFSSTPGGNVVDSADIDADMPKQDNTYQVAQRPRISQVEQKSGRLRSQELIGDGKPEVETQSRPVADIKRSGSRAHVLLVEDNVINAKIVFRKLEAKGFNVTTASNGREAVEAVRAAPKASSGDKAAFDVILMDQEMPILDGNTATKEIRKLEQEGQIEHIPILGVTANVRGAQLDEMLESGMQDVISKPYKIEEMVDKIEDVLGKKANQESSS</sequence>
<dbReference type="InterPro" id="IPR001789">
    <property type="entry name" value="Sig_transdc_resp-reg_receiver"/>
</dbReference>
<dbReference type="InterPro" id="IPR011006">
    <property type="entry name" value="CheY-like_superfamily"/>
</dbReference>
<dbReference type="GO" id="GO:0005886">
    <property type="term" value="C:plasma membrane"/>
    <property type="evidence" value="ECO:0007669"/>
    <property type="project" value="TreeGrafter"/>
</dbReference>
<name>A0A9P3F707_9PEZI</name>
<dbReference type="Pfam" id="PF00512">
    <property type="entry name" value="HisKA"/>
    <property type="match status" value="1"/>
</dbReference>
<dbReference type="InterPro" id="IPR000014">
    <property type="entry name" value="PAS"/>
</dbReference>
<dbReference type="Pfam" id="PF00072">
    <property type="entry name" value="Response_reg"/>
    <property type="match status" value="1"/>
</dbReference>
<dbReference type="InterPro" id="IPR003661">
    <property type="entry name" value="HisK_dim/P_dom"/>
</dbReference>
<dbReference type="PRINTS" id="PR00344">
    <property type="entry name" value="BCTRLSENSOR"/>
</dbReference>
<dbReference type="Gene3D" id="1.10.287.130">
    <property type="match status" value="1"/>
</dbReference>
<dbReference type="InterPro" id="IPR035965">
    <property type="entry name" value="PAS-like_dom_sf"/>
</dbReference>
<comment type="caution">
    <text evidence="11">The sequence shown here is derived from an EMBL/GenBank/DDBJ whole genome shotgun (WGS) entry which is preliminary data.</text>
</comment>
<dbReference type="InterPro" id="IPR036890">
    <property type="entry name" value="HATPase_C_sf"/>
</dbReference>
<keyword evidence="3 6" id="KW-0597">Phosphoprotein</keyword>
<comment type="catalytic activity">
    <reaction evidence="1">
        <text>ATP + protein L-histidine = ADP + protein N-phospho-L-histidine.</text>
        <dbReference type="EC" id="2.7.13.3"/>
    </reaction>
</comment>
<dbReference type="Pfam" id="PF02518">
    <property type="entry name" value="HATPase_c"/>
    <property type="match status" value="1"/>
</dbReference>
<evidence type="ECO:0000256" key="6">
    <source>
        <dbReference type="PROSITE-ProRule" id="PRU00169"/>
    </source>
</evidence>
<dbReference type="GeneID" id="68285778"/>
<evidence type="ECO:0000313" key="12">
    <source>
        <dbReference type="Proteomes" id="UP000825890"/>
    </source>
</evidence>
<dbReference type="SUPFAM" id="SSF55785">
    <property type="entry name" value="PYP-like sensor domain (PAS domain)"/>
    <property type="match status" value="1"/>
</dbReference>
<accession>A0A9P3F707</accession>
<proteinExistence type="predicted"/>
<dbReference type="GO" id="GO:0009927">
    <property type="term" value="F:histidine phosphotransfer kinase activity"/>
    <property type="evidence" value="ECO:0007669"/>
    <property type="project" value="TreeGrafter"/>
</dbReference>
<dbReference type="EC" id="2.7.13.3" evidence="2"/>
<feature type="compositionally biased region" description="Polar residues" evidence="7">
    <location>
        <begin position="690"/>
        <end position="704"/>
    </location>
</feature>
<gene>
    <name evidence="11" type="ORF">CKM354_000020300</name>
</gene>
<dbReference type="SMART" id="SM00387">
    <property type="entry name" value="HATPase_c"/>
    <property type="match status" value="1"/>
</dbReference>
<dbReference type="PANTHER" id="PTHR43047:SF72">
    <property type="entry name" value="OSMOSENSING HISTIDINE PROTEIN KINASE SLN1"/>
    <property type="match status" value="1"/>
</dbReference>
<dbReference type="GO" id="GO:0000155">
    <property type="term" value="F:phosphorelay sensor kinase activity"/>
    <property type="evidence" value="ECO:0007669"/>
    <property type="project" value="InterPro"/>
</dbReference>
<organism evidence="11 12">
    <name type="scientific">Cercospora kikuchii</name>
    <dbReference type="NCBI Taxonomy" id="84275"/>
    <lineage>
        <taxon>Eukaryota</taxon>
        <taxon>Fungi</taxon>
        <taxon>Dikarya</taxon>
        <taxon>Ascomycota</taxon>
        <taxon>Pezizomycotina</taxon>
        <taxon>Dothideomycetes</taxon>
        <taxon>Dothideomycetidae</taxon>
        <taxon>Mycosphaerellales</taxon>
        <taxon>Mycosphaerellaceae</taxon>
        <taxon>Cercospora</taxon>
    </lineage>
</organism>
<dbReference type="CDD" id="cd17546">
    <property type="entry name" value="REC_hyHK_CKI1_RcsC-like"/>
    <property type="match status" value="1"/>
</dbReference>
<evidence type="ECO:0000256" key="1">
    <source>
        <dbReference type="ARBA" id="ARBA00000085"/>
    </source>
</evidence>
<evidence type="ECO:0000313" key="11">
    <source>
        <dbReference type="EMBL" id="GIZ36736.1"/>
    </source>
</evidence>
<feature type="compositionally biased region" description="Basic and acidic residues" evidence="7">
    <location>
        <begin position="1"/>
        <end position="19"/>
    </location>
</feature>
<evidence type="ECO:0000256" key="2">
    <source>
        <dbReference type="ARBA" id="ARBA00012438"/>
    </source>
</evidence>
<dbReference type="CDD" id="cd16922">
    <property type="entry name" value="HATPase_EvgS-ArcB-TorS-like"/>
    <property type="match status" value="1"/>
</dbReference>
<dbReference type="InterPro" id="IPR036097">
    <property type="entry name" value="HisK_dim/P_sf"/>
</dbReference>
<keyword evidence="12" id="KW-1185">Reference proteome</keyword>
<dbReference type="InterPro" id="IPR004358">
    <property type="entry name" value="Sig_transdc_His_kin-like_C"/>
</dbReference>
<dbReference type="CDD" id="cd00130">
    <property type="entry name" value="PAS"/>
    <property type="match status" value="1"/>
</dbReference>
<dbReference type="OrthoDB" id="60033at2759"/>
<dbReference type="SUPFAM" id="SSF55874">
    <property type="entry name" value="ATPase domain of HSP90 chaperone/DNA topoisomerase II/histidine kinase"/>
    <property type="match status" value="1"/>
</dbReference>
<keyword evidence="5" id="KW-0418">Kinase</keyword>
<dbReference type="InterPro" id="IPR005467">
    <property type="entry name" value="His_kinase_dom"/>
</dbReference>
<keyword evidence="4" id="KW-0808">Transferase</keyword>
<dbReference type="Gene3D" id="3.30.450.20">
    <property type="entry name" value="PAS domain"/>
    <property type="match status" value="1"/>
</dbReference>
<evidence type="ECO:0000256" key="5">
    <source>
        <dbReference type="ARBA" id="ARBA00022777"/>
    </source>
</evidence>
<evidence type="ECO:0000256" key="4">
    <source>
        <dbReference type="ARBA" id="ARBA00022679"/>
    </source>
</evidence>
<feature type="modified residue" description="4-aspartylphosphate" evidence="6">
    <location>
        <position position="831"/>
    </location>
</feature>
<dbReference type="AlphaFoldDB" id="A0A9P3F707"/>
<dbReference type="Proteomes" id="UP000825890">
    <property type="component" value="Unassembled WGS sequence"/>
</dbReference>
<dbReference type="SUPFAM" id="SSF47384">
    <property type="entry name" value="Homodimeric domain of signal transducing histidine kinase"/>
    <property type="match status" value="1"/>
</dbReference>
<dbReference type="Gene3D" id="3.40.50.2300">
    <property type="match status" value="1"/>
</dbReference>